<feature type="disulfide bond" evidence="1">
    <location>
        <begin position="82"/>
        <end position="91"/>
    </location>
</feature>
<dbReference type="SUPFAM" id="SSF57196">
    <property type="entry name" value="EGF/Laminin"/>
    <property type="match status" value="1"/>
</dbReference>
<dbReference type="Gene3D" id="1.20.1070.10">
    <property type="entry name" value="Rhodopsin 7-helix transmembrane proteins"/>
    <property type="match status" value="1"/>
</dbReference>
<dbReference type="OrthoDB" id="10051941at2759"/>
<keyword evidence="2" id="KW-1133">Transmembrane helix</keyword>
<name>A0A817YCI1_9BILA</name>
<feature type="domain" description="EGF-like" evidence="3">
    <location>
        <begin position="54"/>
        <end position="92"/>
    </location>
</feature>
<evidence type="ECO:0000256" key="2">
    <source>
        <dbReference type="SAM" id="Phobius"/>
    </source>
</evidence>
<dbReference type="EMBL" id="CAJNXB010004528">
    <property type="protein sequence ID" value="CAF3380142.1"/>
    <property type="molecule type" value="Genomic_DNA"/>
</dbReference>
<comment type="caution">
    <text evidence="4">The sequence shown here is derived from an EMBL/GenBank/DDBJ whole genome shotgun (WGS) entry which is preliminary data.</text>
</comment>
<protein>
    <recommendedName>
        <fullName evidence="3">EGF-like domain-containing protein</fullName>
    </recommendedName>
</protein>
<feature type="transmembrane region" description="Helical" evidence="2">
    <location>
        <begin position="210"/>
        <end position="229"/>
    </location>
</feature>
<keyword evidence="2" id="KW-0812">Transmembrane</keyword>
<dbReference type="Gene3D" id="2.10.25.10">
    <property type="entry name" value="Laminin"/>
    <property type="match status" value="1"/>
</dbReference>
<keyword evidence="1" id="KW-1015">Disulfide bond</keyword>
<evidence type="ECO:0000259" key="3">
    <source>
        <dbReference type="PROSITE" id="PS50026"/>
    </source>
</evidence>
<dbReference type="InterPro" id="IPR000742">
    <property type="entry name" value="EGF"/>
</dbReference>
<feature type="transmembrane region" description="Helical" evidence="2">
    <location>
        <begin position="157"/>
        <end position="181"/>
    </location>
</feature>
<evidence type="ECO:0000313" key="4">
    <source>
        <dbReference type="EMBL" id="CAF3380142.1"/>
    </source>
</evidence>
<dbReference type="Proteomes" id="UP000663825">
    <property type="component" value="Unassembled WGS sequence"/>
</dbReference>
<accession>A0A817YCI1</accession>
<feature type="transmembrane region" description="Helical" evidence="2">
    <location>
        <begin position="117"/>
        <end position="136"/>
    </location>
</feature>
<dbReference type="PROSITE" id="PS00022">
    <property type="entry name" value="EGF_1"/>
    <property type="match status" value="1"/>
</dbReference>
<dbReference type="PROSITE" id="PS50026">
    <property type="entry name" value="EGF_3"/>
    <property type="match status" value="1"/>
</dbReference>
<evidence type="ECO:0000313" key="5">
    <source>
        <dbReference type="Proteomes" id="UP000663825"/>
    </source>
</evidence>
<sequence length="232" mass="26737">MLNKSAQLISNYSPIKYHHFCLNNTDLFCFRDDFYLCICSENHSRVECFRYDSKHDQCSHCLAGGRCLKGDQVKSTDFICLCPPCHSGTHCQFNSNSFAFTLDQLFFIDLISINRKAIVRLLIILPLVLFLLALPNNLFSIVTFRRQNCLRNGIGQYLLYMSIINQFNLGFLAARLIHLAINITELHSDSSLDNYLCKIFSFLLTSSSRIVYWLASLIAIERVYMTLFLNGR</sequence>
<organism evidence="4 5">
    <name type="scientific">Rotaria socialis</name>
    <dbReference type="NCBI Taxonomy" id="392032"/>
    <lineage>
        <taxon>Eukaryota</taxon>
        <taxon>Metazoa</taxon>
        <taxon>Spiralia</taxon>
        <taxon>Gnathifera</taxon>
        <taxon>Rotifera</taxon>
        <taxon>Eurotatoria</taxon>
        <taxon>Bdelloidea</taxon>
        <taxon>Philodinida</taxon>
        <taxon>Philodinidae</taxon>
        <taxon>Rotaria</taxon>
    </lineage>
</organism>
<proteinExistence type="predicted"/>
<keyword evidence="2" id="KW-0472">Membrane</keyword>
<evidence type="ECO:0000256" key="1">
    <source>
        <dbReference type="PROSITE-ProRule" id="PRU00076"/>
    </source>
</evidence>
<gene>
    <name evidence="4" type="ORF">TIS948_LOCUS25872</name>
</gene>
<keyword evidence="1" id="KW-0245">EGF-like domain</keyword>
<reference evidence="4" key="1">
    <citation type="submission" date="2021-02" db="EMBL/GenBank/DDBJ databases">
        <authorList>
            <person name="Nowell W R."/>
        </authorList>
    </citation>
    <scope>NUCLEOTIDE SEQUENCE</scope>
</reference>
<comment type="caution">
    <text evidence="1">Lacks conserved residue(s) required for the propagation of feature annotation.</text>
</comment>
<dbReference type="AlphaFoldDB" id="A0A817YCI1"/>